<sequence length="90" mass="10341">MTSLLPSCKWPITSFLLVPLTCLTRKLRPHPLIEYCLGNCALADYDPYTLLYLLLFASSYRLVLFGPSRAYYLPTDRYNLICNVCPFEAL</sequence>
<proteinExistence type="predicted"/>
<dbReference type="AlphaFoldDB" id="A0A176S462"/>
<dbReference type="EMBL" id="LUTY01000783">
    <property type="protein sequence ID" value="OAD22708.1"/>
    <property type="molecule type" value="Genomic_DNA"/>
</dbReference>
<gene>
    <name evidence="1" type="ORF">THIOM_001478</name>
</gene>
<name>A0A176S462_9GAMM</name>
<dbReference type="Proteomes" id="UP000076962">
    <property type="component" value="Unassembled WGS sequence"/>
</dbReference>
<evidence type="ECO:0000313" key="2">
    <source>
        <dbReference type="Proteomes" id="UP000076962"/>
    </source>
</evidence>
<keyword evidence="2" id="KW-1185">Reference proteome</keyword>
<accession>A0A176S462</accession>
<organism evidence="1 2">
    <name type="scientific">Candidatus Thiomargarita nelsonii</name>
    <dbReference type="NCBI Taxonomy" id="1003181"/>
    <lineage>
        <taxon>Bacteria</taxon>
        <taxon>Pseudomonadati</taxon>
        <taxon>Pseudomonadota</taxon>
        <taxon>Gammaproteobacteria</taxon>
        <taxon>Thiotrichales</taxon>
        <taxon>Thiotrichaceae</taxon>
        <taxon>Thiomargarita</taxon>
    </lineage>
</organism>
<reference evidence="1 2" key="1">
    <citation type="submission" date="2016-05" db="EMBL/GenBank/DDBJ databases">
        <title>Single-cell genome of chain-forming Candidatus Thiomargarita nelsonii and comparison to other large sulfur-oxidizing bacteria.</title>
        <authorList>
            <person name="Winkel M."/>
            <person name="Salman V."/>
            <person name="Woyke T."/>
            <person name="Schulz-Vogt H."/>
            <person name="Richter M."/>
            <person name="Flood B."/>
            <person name="Bailey J."/>
            <person name="Amann R."/>
            <person name="Mussmann M."/>
        </authorList>
    </citation>
    <scope>NUCLEOTIDE SEQUENCE [LARGE SCALE GENOMIC DNA]</scope>
    <source>
        <strain evidence="1 2">THI036</strain>
    </source>
</reference>
<protein>
    <submittedName>
        <fullName evidence="1">Uncharacterized protein</fullName>
    </submittedName>
</protein>
<evidence type="ECO:0000313" key="1">
    <source>
        <dbReference type="EMBL" id="OAD22708.1"/>
    </source>
</evidence>
<comment type="caution">
    <text evidence="1">The sequence shown here is derived from an EMBL/GenBank/DDBJ whole genome shotgun (WGS) entry which is preliminary data.</text>
</comment>